<dbReference type="Proteomes" id="UP000198878">
    <property type="component" value="Unassembled WGS sequence"/>
</dbReference>
<dbReference type="RefSeq" id="WP_086683423.1">
    <property type="nucleotide sequence ID" value="NZ_FNUJ01000011.1"/>
</dbReference>
<feature type="transmembrane region" description="Helical" evidence="1">
    <location>
        <begin position="43"/>
        <end position="62"/>
    </location>
</feature>
<sequence>MTTPPSDDNPFRTPSYAAAPAPMPLAPGHRPIPHWFTPKVRTTLIVCVVLALALGSLAAWGISQAGRYGTPSDGDCLYLTRESGDRIAYHNAGCSSDRATYKVESSRRASGSCAAGDYVRFRLGSGELLCLALNVRTGDCLRGLDDETTVAKVSCSDPAVQERAQILSGYGREDECDRADKVLSYAGSPSRTVCLAPPGENI</sequence>
<keyword evidence="3" id="KW-1185">Reference proteome</keyword>
<keyword evidence="1" id="KW-0472">Membrane</keyword>
<dbReference type="OrthoDB" id="3621007at2"/>
<evidence type="ECO:0000313" key="2">
    <source>
        <dbReference type="EMBL" id="SEF36628.1"/>
    </source>
</evidence>
<reference evidence="3" key="1">
    <citation type="submission" date="2016-10" db="EMBL/GenBank/DDBJ databases">
        <authorList>
            <person name="Varghese N."/>
            <person name="Submissions S."/>
        </authorList>
    </citation>
    <scope>NUCLEOTIDE SEQUENCE [LARGE SCALE GENOMIC DNA]</scope>
    <source>
        <strain evidence="3">DSM 44654</strain>
    </source>
</reference>
<dbReference type="STRING" id="218821.SAMN05421837_11149"/>
<name>A0A1H5RFZ6_9PSEU</name>
<dbReference type="EMBL" id="FNUJ01000011">
    <property type="protein sequence ID" value="SEF36628.1"/>
    <property type="molecule type" value="Genomic_DNA"/>
</dbReference>
<evidence type="ECO:0000313" key="3">
    <source>
        <dbReference type="Proteomes" id="UP000198878"/>
    </source>
</evidence>
<dbReference type="AlphaFoldDB" id="A0A1H5RFZ6"/>
<keyword evidence="1" id="KW-1133">Transmembrane helix</keyword>
<organism evidence="2 3">
    <name type="scientific">Amycolatopsis pretoriensis</name>
    <dbReference type="NCBI Taxonomy" id="218821"/>
    <lineage>
        <taxon>Bacteria</taxon>
        <taxon>Bacillati</taxon>
        <taxon>Actinomycetota</taxon>
        <taxon>Actinomycetes</taxon>
        <taxon>Pseudonocardiales</taxon>
        <taxon>Pseudonocardiaceae</taxon>
        <taxon>Amycolatopsis</taxon>
    </lineage>
</organism>
<accession>A0A1H5RFZ6</accession>
<gene>
    <name evidence="2" type="ORF">SAMN05421837_11149</name>
</gene>
<evidence type="ECO:0000256" key="1">
    <source>
        <dbReference type="SAM" id="Phobius"/>
    </source>
</evidence>
<keyword evidence="1" id="KW-0812">Transmembrane</keyword>
<protein>
    <submittedName>
        <fullName evidence="2">Uncharacterized protein</fullName>
    </submittedName>
</protein>
<proteinExistence type="predicted"/>